<evidence type="ECO:0000313" key="2">
    <source>
        <dbReference type="EMBL" id="KGO97807.1"/>
    </source>
</evidence>
<organism evidence="2 3">
    <name type="scientific">Lysobacter defluvii IMMIB APB-9 = DSM 18482</name>
    <dbReference type="NCBI Taxonomy" id="1385515"/>
    <lineage>
        <taxon>Bacteria</taxon>
        <taxon>Pseudomonadati</taxon>
        <taxon>Pseudomonadota</taxon>
        <taxon>Gammaproteobacteria</taxon>
        <taxon>Lysobacterales</taxon>
        <taxon>Lysobacteraceae</taxon>
        <taxon>Novilysobacter</taxon>
    </lineage>
</organism>
<keyword evidence="2" id="KW-0418">Kinase</keyword>
<proteinExistence type="predicted"/>
<keyword evidence="3" id="KW-1185">Reference proteome</keyword>
<dbReference type="STRING" id="1385515.GCA_000423325_02442"/>
<accession>A0A0A0M6Z3</accession>
<feature type="non-terminal residue" evidence="2">
    <location>
        <position position="185"/>
    </location>
</feature>
<sequence length="185" mass="19860">MLRLRAPQEPMLLAGLVTWAAAALGLRVEESTQPALMWTLAAIYLVAFLSADLLPRRWERWVLPVALLVEAVCALALVWLAPRGGTAPVLLVVLVAQLALVMPARVTVAAVAVLNIALYLLLRGAGYSEPLLVTTLYIGFQAFAALVAHYARTAEASRDALARVNADLLATRALLADTARGNERL</sequence>
<dbReference type="eggNOG" id="COG4585">
    <property type="taxonomic scope" value="Bacteria"/>
</dbReference>
<protein>
    <submittedName>
        <fullName evidence="2">Histidine kinase</fullName>
    </submittedName>
</protein>
<evidence type="ECO:0000313" key="3">
    <source>
        <dbReference type="Proteomes" id="UP000030003"/>
    </source>
</evidence>
<evidence type="ECO:0000256" key="1">
    <source>
        <dbReference type="SAM" id="Phobius"/>
    </source>
</evidence>
<comment type="caution">
    <text evidence="2">The sequence shown here is derived from an EMBL/GenBank/DDBJ whole genome shotgun (WGS) entry which is preliminary data.</text>
</comment>
<feature type="transmembrane region" description="Helical" evidence="1">
    <location>
        <begin position="35"/>
        <end position="54"/>
    </location>
</feature>
<keyword evidence="1" id="KW-1133">Transmembrane helix</keyword>
<keyword evidence="2" id="KW-0808">Transferase</keyword>
<dbReference type="EMBL" id="AVBH01000199">
    <property type="protein sequence ID" value="KGO97807.1"/>
    <property type="molecule type" value="Genomic_DNA"/>
</dbReference>
<dbReference type="GO" id="GO:0016301">
    <property type="term" value="F:kinase activity"/>
    <property type="evidence" value="ECO:0007669"/>
    <property type="project" value="UniProtKB-KW"/>
</dbReference>
<gene>
    <name evidence="2" type="ORF">N791_06975</name>
</gene>
<feature type="transmembrane region" description="Helical" evidence="1">
    <location>
        <begin position="61"/>
        <end position="81"/>
    </location>
</feature>
<name>A0A0A0M6Z3_9GAMM</name>
<feature type="transmembrane region" description="Helical" evidence="1">
    <location>
        <begin position="132"/>
        <end position="151"/>
    </location>
</feature>
<feature type="transmembrane region" description="Helical" evidence="1">
    <location>
        <begin position="87"/>
        <end position="120"/>
    </location>
</feature>
<dbReference type="AlphaFoldDB" id="A0A0A0M6Z3"/>
<reference evidence="2 3" key="1">
    <citation type="submission" date="2013-08" db="EMBL/GenBank/DDBJ databases">
        <title>Genomic analysis of Lysobacter defluvii.</title>
        <authorList>
            <person name="Wang Q."/>
            <person name="Wang G."/>
        </authorList>
    </citation>
    <scope>NUCLEOTIDE SEQUENCE [LARGE SCALE GENOMIC DNA]</scope>
    <source>
        <strain evidence="2 3">IMMIB APB-9</strain>
    </source>
</reference>
<dbReference type="Proteomes" id="UP000030003">
    <property type="component" value="Unassembled WGS sequence"/>
</dbReference>
<keyword evidence="1" id="KW-0472">Membrane</keyword>
<keyword evidence="1" id="KW-0812">Transmembrane</keyword>